<keyword evidence="2" id="KW-1185">Reference proteome</keyword>
<accession>A0A8R1Z8Y2</accession>
<dbReference type="Proteomes" id="UP000005239">
    <property type="component" value="Unassembled WGS sequence"/>
</dbReference>
<dbReference type="EnsemblMetazoa" id="PPA44055.1">
    <property type="protein sequence ID" value="PPA44055.1"/>
    <property type="gene ID" value="WBGene00282424"/>
</dbReference>
<protein>
    <submittedName>
        <fullName evidence="1">Uncharacterized protein</fullName>
    </submittedName>
</protein>
<reference evidence="1" key="2">
    <citation type="submission" date="2022-06" db="UniProtKB">
        <authorList>
            <consortium name="EnsemblMetazoa"/>
        </authorList>
    </citation>
    <scope>IDENTIFICATION</scope>
    <source>
        <strain evidence="1">PS312</strain>
    </source>
</reference>
<proteinExistence type="predicted"/>
<reference evidence="2" key="1">
    <citation type="journal article" date="2008" name="Nat. Genet.">
        <title>The Pristionchus pacificus genome provides a unique perspective on nematode lifestyle and parasitism.</title>
        <authorList>
            <person name="Dieterich C."/>
            <person name="Clifton S.W."/>
            <person name="Schuster L.N."/>
            <person name="Chinwalla A."/>
            <person name="Delehaunty K."/>
            <person name="Dinkelacker I."/>
            <person name="Fulton L."/>
            <person name="Fulton R."/>
            <person name="Godfrey J."/>
            <person name="Minx P."/>
            <person name="Mitreva M."/>
            <person name="Roeseler W."/>
            <person name="Tian H."/>
            <person name="Witte H."/>
            <person name="Yang S.P."/>
            <person name="Wilson R.K."/>
            <person name="Sommer R.J."/>
        </authorList>
    </citation>
    <scope>NUCLEOTIDE SEQUENCE [LARGE SCALE GENOMIC DNA]</scope>
    <source>
        <strain evidence="2">PS312</strain>
    </source>
</reference>
<evidence type="ECO:0000313" key="1">
    <source>
        <dbReference type="EnsemblMetazoa" id="PPA44055.1"/>
    </source>
</evidence>
<organism evidence="1 2">
    <name type="scientific">Pristionchus pacificus</name>
    <name type="common">Parasitic nematode worm</name>
    <dbReference type="NCBI Taxonomy" id="54126"/>
    <lineage>
        <taxon>Eukaryota</taxon>
        <taxon>Metazoa</taxon>
        <taxon>Ecdysozoa</taxon>
        <taxon>Nematoda</taxon>
        <taxon>Chromadorea</taxon>
        <taxon>Rhabditida</taxon>
        <taxon>Rhabditina</taxon>
        <taxon>Diplogasteromorpha</taxon>
        <taxon>Diplogasteroidea</taxon>
        <taxon>Neodiplogasteridae</taxon>
        <taxon>Pristionchus</taxon>
    </lineage>
</organism>
<accession>A0A2A6BNE9</accession>
<name>A0A2A6BNE9_PRIPA</name>
<gene>
    <name evidence="1" type="primary">WBGene00282424</name>
</gene>
<dbReference type="AlphaFoldDB" id="A0A2A6BNE9"/>
<sequence>MRKAPGKVLEQCDHAWIRENNFRDFTRTTKRDYYTDKQGMGQNDVLSFKIRRKAHGLYEQENRIECDVM</sequence>
<evidence type="ECO:0000313" key="2">
    <source>
        <dbReference type="Proteomes" id="UP000005239"/>
    </source>
</evidence>